<evidence type="ECO:0000256" key="1">
    <source>
        <dbReference type="SAM" id="MobiDB-lite"/>
    </source>
</evidence>
<dbReference type="PANTHER" id="PTHR22055">
    <property type="entry name" value="28 KDA HEAT- AND ACID-STABLE PHOSPHOPROTEIN PDGF-ASSOCIATED PROTEIN"/>
    <property type="match status" value="1"/>
</dbReference>
<dbReference type="OMA" id="GHKGQAR"/>
<dbReference type="GeneTree" id="ENSGT00390000018509"/>
<proteinExistence type="predicted"/>
<dbReference type="Pfam" id="PF10252">
    <property type="entry name" value="PP28"/>
    <property type="match status" value="1"/>
</dbReference>
<accession>A0A8C1A5E6</accession>
<evidence type="ECO:0000313" key="3">
    <source>
        <dbReference type="Ensembl" id="ENSCCRP00000010357.2"/>
    </source>
</evidence>
<dbReference type="Proteomes" id="UP001108240">
    <property type="component" value="Unplaced"/>
</dbReference>
<dbReference type="AlphaFoldDB" id="A0A8C1A5E6"/>
<reference evidence="3" key="2">
    <citation type="submission" date="2025-09" db="UniProtKB">
        <authorList>
            <consortium name="Ensembl"/>
        </authorList>
    </citation>
    <scope>IDENTIFICATION</scope>
</reference>
<sequence>MGFFTFFKKLFILGKKGGHKGRMRTYTSPEEIDAQMKEEKERKKNEEEEGAAVNDNQSEDKLTASGSEDSDDEGSQKRKGVEGLIEIENPNRAAQKTKKVTDIELEGPRQLSRREREEIEKQKAKERYMKMHLAGKTDQAKADLARLAIIRKQREEAARKKEEERKGKSPAFVNVVEQLVKMSRCKSEIYYCFLLCHCSKRSSGGSSSSS</sequence>
<keyword evidence="4" id="KW-1185">Reference proteome</keyword>
<reference evidence="3" key="1">
    <citation type="submission" date="2025-08" db="UniProtKB">
        <authorList>
            <consortium name="Ensembl"/>
        </authorList>
    </citation>
    <scope>IDENTIFICATION</scope>
</reference>
<protein>
    <submittedName>
        <fullName evidence="3">Pdgfa associated protein 1b</fullName>
    </submittedName>
</protein>
<feature type="domain" description="Casein kinase substrate phosphoprotein PP28" evidence="2">
    <location>
        <begin position="89"/>
        <end position="166"/>
    </location>
</feature>
<dbReference type="InterPro" id="IPR019380">
    <property type="entry name" value="Casein_kinase_sb_PP28"/>
</dbReference>
<dbReference type="InterPro" id="IPR039876">
    <property type="entry name" value="HAP28"/>
</dbReference>
<evidence type="ECO:0000313" key="4">
    <source>
        <dbReference type="Proteomes" id="UP001108240"/>
    </source>
</evidence>
<feature type="region of interest" description="Disordered" evidence="1">
    <location>
        <begin position="17"/>
        <end position="121"/>
    </location>
</feature>
<evidence type="ECO:0000259" key="2">
    <source>
        <dbReference type="Pfam" id="PF10252"/>
    </source>
</evidence>
<feature type="compositionally biased region" description="Basic and acidic residues" evidence="1">
    <location>
        <begin position="34"/>
        <end position="46"/>
    </location>
</feature>
<feature type="compositionally biased region" description="Basic and acidic residues" evidence="1">
    <location>
        <begin position="112"/>
        <end position="121"/>
    </location>
</feature>
<dbReference type="Ensembl" id="ENSCCRT00000011318.2">
    <property type="protein sequence ID" value="ENSCCRP00000010357.2"/>
    <property type="gene ID" value="ENSCCRG00000068497.1"/>
</dbReference>
<name>A0A8C1A5E6_CYPCA</name>
<organism evidence="3 4">
    <name type="scientific">Cyprinus carpio carpio</name>
    <dbReference type="NCBI Taxonomy" id="630221"/>
    <lineage>
        <taxon>Eukaryota</taxon>
        <taxon>Metazoa</taxon>
        <taxon>Chordata</taxon>
        <taxon>Craniata</taxon>
        <taxon>Vertebrata</taxon>
        <taxon>Euteleostomi</taxon>
        <taxon>Actinopterygii</taxon>
        <taxon>Neopterygii</taxon>
        <taxon>Teleostei</taxon>
        <taxon>Ostariophysi</taxon>
        <taxon>Cypriniformes</taxon>
        <taxon>Cyprinidae</taxon>
        <taxon>Cyprininae</taxon>
        <taxon>Cyprinus</taxon>
    </lineage>
</organism>